<comment type="caution">
    <text evidence="4">The sequence shown here is derived from an EMBL/GenBank/DDBJ whole genome shotgun (WGS) entry which is preliminary data.</text>
</comment>
<dbReference type="EMBL" id="MU251528">
    <property type="protein sequence ID" value="KAG9232833.1"/>
    <property type="molecule type" value="Genomic_DNA"/>
</dbReference>
<dbReference type="GO" id="GO:0016491">
    <property type="term" value="F:oxidoreductase activity"/>
    <property type="evidence" value="ECO:0007669"/>
    <property type="project" value="UniProtKB-KW"/>
</dbReference>
<evidence type="ECO:0000256" key="2">
    <source>
        <dbReference type="ARBA" id="ARBA00023002"/>
    </source>
</evidence>
<dbReference type="SUPFAM" id="SSF51735">
    <property type="entry name" value="NAD(P)-binding Rossmann-fold domains"/>
    <property type="match status" value="1"/>
</dbReference>
<dbReference type="PRINTS" id="PR00081">
    <property type="entry name" value="GDHRDH"/>
</dbReference>
<reference evidence="4" key="1">
    <citation type="journal article" date="2021" name="IMA Fungus">
        <title>Genomic characterization of three marine fungi, including Emericellopsis atlantica sp. nov. with signatures of a generalist lifestyle and marine biomass degradation.</title>
        <authorList>
            <person name="Hagestad O.C."/>
            <person name="Hou L."/>
            <person name="Andersen J.H."/>
            <person name="Hansen E.H."/>
            <person name="Altermark B."/>
            <person name="Li C."/>
            <person name="Kuhnert E."/>
            <person name="Cox R.J."/>
            <person name="Crous P.W."/>
            <person name="Spatafora J.W."/>
            <person name="Lail K."/>
            <person name="Amirebrahimi M."/>
            <person name="Lipzen A."/>
            <person name="Pangilinan J."/>
            <person name="Andreopoulos W."/>
            <person name="Hayes R.D."/>
            <person name="Ng V."/>
            <person name="Grigoriev I.V."/>
            <person name="Jackson S.A."/>
            <person name="Sutton T.D.S."/>
            <person name="Dobson A.D.W."/>
            <person name="Rama T."/>
        </authorList>
    </citation>
    <scope>NUCLEOTIDE SEQUENCE</scope>
    <source>
        <strain evidence="4">TRa018bII</strain>
    </source>
</reference>
<keyword evidence="5" id="KW-1185">Reference proteome</keyword>
<feature type="region of interest" description="Disordered" evidence="3">
    <location>
        <begin position="300"/>
        <end position="319"/>
    </location>
</feature>
<gene>
    <name evidence="4" type="ORF">BJ875DRAFT_66171</name>
</gene>
<accession>A0A9P7YGZ5</accession>
<dbReference type="Pfam" id="PF00106">
    <property type="entry name" value="adh_short"/>
    <property type="match status" value="1"/>
</dbReference>
<protein>
    <submittedName>
        <fullName evidence="4">Uncharacterized protein</fullName>
    </submittedName>
</protein>
<evidence type="ECO:0000256" key="1">
    <source>
        <dbReference type="ARBA" id="ARBA00006484"/>
    </source>
</evidence>
<dbReference type="InterPro" id="IPR002347">
    <property type="entry name" value="SDR_fam"/>
</dbReference>
<dbReference type="PANTHER" id="PTHR24320">
    <property type="entry name" value="RETINOL DEHYDROGENASE"/>
    <property type="match status" value="1"/>
</dbReference>
<dbReference type="PANTHER" id="PTHR24320:SF152">
    <property type="entry name" value="SHORT-CHAIN DEHYDROGENASE_REDUCTASE FAMILY PROTEIN"/>
    <property type="match status" value="1"/>
</dbReference>
<evidence type="ECO:0000256" key="3">
    <source>
        <dbReference type="SAM" id="MobiDB-lite"/>
    </source>
</evidence>
<evidence type="ECO:0000313" key="4">
    <source>
        <dbReference type="EMBL" id="KAG9232833.1"/>
    </source>
</evidence>
<comment type="similarity">
    <text evidence="1">Belongs to the short-chain dehydrogenases/reductases (SDR) family.</text>
</comment>
<name>A0A9P7YGZ5_9HELO</name>
<keyword evidence="2" id="KW-0560">Oxidoreductase</keyword>
<proteinExistence type="inferred from homology"/>
<organism evidence="4 5">
    <name type="scientific">Amylocarpus encephaloides</name>
    <dbReference type="NCBI Taxonomy" id="45428"/>
    <lineage>
        <taxon>Eukaryota</taxon>
        <taxon>Fungi</taxon>
        <taxon>Dikarya</taxon>
        <taxon>Ascomycota</taxon>
        <taxon>Pezizomycotina</taxon>
        <taxon>Leotiomycetes</taxon>
        <taxon>Helotiales</taxon>
        <taxon>Helotiales incertae sedis</taxon>
        <taxon>Amylocarpus</taxon>
    </lineage>
</organism>
<evidence type="ECO:0000313" key="5">
    <source>
        <dbReference type="Proteomes" id="UP000824998"/>
    </source>
</evidence>
<dbReference type="OrthoDB" id="191139at2759"/>
<dbReference type="Gene3D" id="3.40.50.720">
    <property type="entry name" value="NAD(P)-binding Rossmann-like Domain"/>
    <property type="match status" value="1"/>
</dbReference>
<sequence>MSGGSILITGANGGLGTAFVTELLRSSHGAECYGIFTVRNPEGASNIHRILEEASALHKHELFPLDLISLDSIRSSARTLNQRVATGHVPRIRALVLSAAVQHVDGTKSTGDGFESHFAVNYLANFLFVLLILQSMDKEHGRIIMISTAMHDSTHWMNKGTWPVGMKEMYTTTERVSRGGGLGNEVGCLGEIIGMRQYGASKMFLVMFAYELQRRLDQDSTLSKISVLSMDPGGMGGAELTKRGSPISRFIWSHIMPTVQNASVYIWSNGVLRTHEKSARDLLRACFDRKDLGEHPKAMFLNGSAQSMSSDESRDEKNQRRLWTESLVLVGLEDGQTMLENWR</sequence>
<dbReference type="InterPro" id="IPR036291">
    <property type="entry name" value="NAD(P)-bd_dom_sf"/>
</dbReference>
<dbReference type="AlphaFoldDB" id="A0A9P7YGZ5"/>
<dbReference type="Proteomes" id="UP000824998">
    <property type="component" value="Unassembled WGS sequence"/>
</dbReference>